<dbReference type="PANTHER" id="PTHR39555">
    <property type="entry name" value="FIMBRIAL ASSEMBLY PROTEIN PILO-LIKE PROTEIN-RELATED"/>
    <property type="match status" value="1"/>
</dbReference>
<dbReference type="InterPro" id="IPR014717">
    <property type="entry name" value="Transl_elong_EF1B/ribsomal_bS6"/>
</dbReference>
<evidence type="ECO:0000313" key="2">
    <source>
        <dbReference type="Proteomes" id="UP000229381"/>
    </source>
</evidence>
<dbReference type="PANTHER" id="PTHR39555:SF1">
    <property type="entry name" value="TYPE IV PILUS INNER MEMBRANE COMPONENT PILO"/>
    <property type="match status" value="1"/>
</dbReference>
<dbReference type="EMBL" id="PCWI01000049">
    <property type="protein sequence ID" value="PIQ98259.1"/>
    <property type="molecule type" value="Genomic_DNA"/>
</dbReference>
<gene>
    <name evidence="1" type="ORF">COV64_02335</name>
</gene>
<dbReference type="AlphaFoldDB" id="A0A2H0MNN0"/>
<dbReference type="GO" id="GO:0043683">
    <property type="term" value="P:type IV pilus assembly"/>
    <property type="evidence" value="ECO:0007669"/>
    <property type="project" value="InterPro"/>
</dbReference>
<protein>
    <recommendedName>
        <fullName evidence="3">Pilus assembly protein PilO</fullName>
    </recommendedName>
</protein>
<dbReference type="InterPro" id="IPR007445">
    <property type="entry name" value="PilO"/>
</dbReference>
<evidence type="ECO:0008006" key="3">
    <source>
        <dbReference type="Google" id="ProtNLM"/>
    </source>
</evidence>
<name>A0A2H0MNN0_9BACT</name>
<evidence type="ECO:0000313" key="1">
    <source>
        <dbReference type="EMBL" id="PIQ98259.1"/>
    </source>
</evidence>
<dbReference type="Proteomes" id="UP000229381">
    <property type="component" value="Unassembled WGS sequence"/>
</dbReference>
<proteinExistence type="predicted"/>
<reference evidence="1 2" key="1">
    <citation type="submission" date="2017-09" db="EMBL/GenBank/DDBJ databases">
        <title>Depth-based differentiation of microbial function through sediment-hosted aquifers and enrichment of novel symbionts in the deep terrestrial subsurface.</title>
        <authorList>
            <person name="Probst A.J."/>
            <person name="Ladd B."/>
            <person name="Jarett J.K."/>
            <person name="Geller-Mcgrath D.E."/>
            <person name="Sieber C.M."/>
            <person name="Emerson J.B."/>
            <person name="Anantharaman K."/>
            <person name="Thomas B.C."/>
            <person name="Malmstrom R."/>
            <person name="Stieglmeier M."/>
            <person name="Klingl A."/>
            <person name="Woyke T."/>
            <person name="Ryan C.M."/>
            <person name="Banfield J.F."/>
        </authorList>
    </citation>
    <scope>NUCLEOTIDE SEQUENCE [LARGE SCALE GENOMIC DNA]</scope>
    <source>
        <strain evidence="1">CG11_big_fil_rev_8_21_14_0_20_39_9</strain>
    </source>
</reference>
<dbReference type="GO" id="GO:0043107">
    <property type="term" value="P:type IV pilus-dependent motility"/>
    <property type="evidence" value="ECO:0007669"/>
    <property type="project" value="InterPro"/>
</dbReference>
<sequence>MNRLVIIFISLFLALVWGVFFVVPKNGELTFLRKEIQERRAELQSKEAYFASLRQLSQRLEEYQTPLAKVESAIPDTPELPTLFDFVQQSVSQSGLVLKGLDVVTPVGITEAQKAASKSTPLKDTYLNLVLGGSYPAFKNFLSLLEKSSRFIEVELITFSTQETEEIGAKIRVKVHSL</sequence>
<comment type="caution">
    <text evidence="1">The sequence shown here is derived from an EMBL/GenBank/DDBJ whole genome shotgun (WGS) entry which is preliminary data.</text>
</comment>
<accession>A0A2H0MNN0</accession>
<dbReference type="Pfam" id="PF04350">
    <property type="entry name" value="PilO"/>
    <property type="match status" value="1"/>
</dbReference>
<dbReference type="Gene3D" id="3.30.70.60">
    <property type="match status" value="1"/>
</dbReference>
<organism evidence="1 2">
    <name type="scientific">Candidatus Nealsonbacteria bacterium CG11_big_fil_rev_8_21_14_0_20_39_9</name>
    <dbReference type="NCBI Taxonomy" id="1974715"/>
    <lineage>
        <taxon>Bacteria</taxon>
        <taxon>Candidatus Nealsoniibacteriota</taxon>
    </lineage>
</organism>